<sequence>MDDLPGLRLMEMRLGERLWPLRIPFHYGRVTVDSFAEVHLALDAVIGGHTVTGYAAEIAAPKWFEKDPGISADESVDRLKCAAIRAVEIASGITAELPSLAVLERELTRAMATDTTLALAGLTALERSFGVALVERAAIDALCRGVGLSFEQAVASDRLGLAAEQGDRYRAWLATRGAAPATIGVRHTVGLDDPLDGAGAGSGPDDGRPVTLADVIAATGIHRFKVKLGGSLAALDRLEAIADVLDAALPRYRISLDANEAFEDAESFAAVMAEIIRRPRLNKFAAAIAYVEQPLHRRLALSVDLSRLALPWPVIIDESDDGDDAFAQALALGYAGVSMKTCKGVLHGLRNAAQAAAAGAFVTAEDLCVQPGIALQQNLAAAATIRAADCERNGHHFGPGTAALPADERAAIDALHSDVYGPEGLRIAAGQIRLGSTLAAHGFGTSLTPCQGEPLTSIRMGSQTSRSAENKATY</sequence>
<protein>
    <recommendedName>
        <fullName evidence="2">Mandelate racemase/muconate lactonizing enzyme C-terminal domain-containing protein</fullName>
    </recommendedName>
</protein>
<gene>
    <name evidence="3" type="ORF">C7450_107227</name>
</gene>
<name>A0A2V3U3R1_9HYPH</name>
<dbReference type="InterPro" id="IPR013342">
    <property type="entry name" value="Mandelate_racemase_C"/>
</dbReference>
<dbReference type="SMART" id="SM00922">
    <property type="entry name" value="MR_MLE"/>
    <property type="match status" value="1"/>
</dbReference>
<dbReference type="OrthoDB" id="7809546at2"/>
<dbReference type="InterPro" id="IPR036849">
    <property type="entry name" value="Enolase-like_C_sf"/>
</dbReference>
<dbReference type="SUPFAM" id="SSF51604">
    <property type="entry name" value="Enolase C-terminal domain-like"/>
    <property type="match status" value="1"/>
</dbReference>
<evidence type="ECO:0000259" key="2">
    <source>
        <dbReference type="SMART" id="SM00922"/>
    </source>
</evidence>
<accession>A0A2V3U3R1</accession>
<dbReference type="AlphaFoldDB" id="A0A2V3U3R1"/>
<feature type="compositionally biased region" description="Polar residues" evidence="1">
    <location>
        <begin position="459"/>
        <end position="474"/>
    </location>
</feature>
<evidence type="ECO:0000256" key="1">
    <source>
        <dbReference type="SAM" id="MobiDB-lite"/>
    </source>
</evidence>
<reference evidence="3 4" key="1">
    <citation type="submission" date="2018-05" db="EMBL/GenBank/DDBJ databases">
        <title>Genomic Encyclopedia of Type Strains, Phase IV (KMG-IV): sequencing the most valuable type-strain genomes for metagenomic binning, comparative biology and taxonomic classification.</title>
        <authorList>
            <person name="Goeker M."/>
        </authorList>
    </citation>
    <scope>NUCLEOTIDE SEQUENCE [LARGE SCALE GENOMIC DNA]</scope>
    <source>
        <strain evidence="3 4">DSM 6462</strain>
    </source>
</reference>
<comment type="caution">
    <text evidence="3">The sequence shown here is derived from an EMBL/GenBank/DDBJ whole genome shotgun (WGS) entry which is preliminary data.</text>
</comment>
<proteinExistence type="predicted"/>
<evidence type="ECO:0000313" key="4">
    <source>
        <dbReference type="Proteomes" id="UP000248021"/>
    </source>
</evidence>
<feature type="region of interest" description="Disordered" evidence="1">
    <location>
        <begin position="454"/>
        <end position="474"/>
    </location>
</feature>
<organism evidence="3 4">
    <name type="scientific">Chelatococcus asaccharovorans</name>
    <dbReference type="NCBI Taxonomy" id="28210"/>
    <lineage>
        <taxon>Bacteria</taxon>
        <taxon>Pseudomonadati</taxon>
        <taxon>Pseudomonadota</taxon>
        <taxon>Alphaproteobacteria</taxon>
        <taxon>Hyphomicrobiales</taxon>
        <taxon>Chelatococcaceae</taxon>
        <taxon>Chelatococcus</taxon>
    </lineage>
</organism>
<dbReference type="RefSeq" id="WP_146227384.1">
    <property type="nucleotide sequence ID" value="NZ_JAHBRY010000001.1"/>
</dbReference>
<dbReference type="Gene3D" id="3.20.20.120">
    <property type="entry name" value="Enolase-like C-terminal domain"/>
    <property type="match status" value="1"/>
</dbReference>
<evidence type="ECO:0000313" key="3">
    <source>
        <dbReference type="EMBL" id="PXW57187.1"/>
    </source>
</evidence>
<feature type="domain" description="Mandelate racemase/muconate lactonizing enzyme C-terminal" evidence="2">
    <location>
        <begin position="209"/>
        <end position="311"/>
    </location>
</feature>
<keyword evidence="4" id="KW-1185">Reference proteome</keyword>
<dbReference type="EMBL" id="QJJK01000007">
    <property type="protein sequence ID" value="PXW57187.1"/>
    <property type="molecule type" value="Genomic_DNA"/>
</dbReference>
<dbReference type="Proteomes" id="UP000248021">
    <property type="component" value="Unassembled WGS sequence"/>
</dbReference>